<dbReference type="EMBL" id="KQ085904">
    <property type="protein sequence ID" value="KLO17465.1"/>
    <property type="molecule type" value="Genomic_DNA"/>
</dbReference>
<proteinExistence type="predicted"/>
<accession>A0A0H2RZG4</accession>
<dbReference type="AlphaFoldDB" id="A0A0H2RZG4"/>
<keyword evidence="2" id="KW-1185">Reference proteome</keyword>
<dbReference type="InterPro" id="IPR032675">
    <property type="entry name" value="LRR_dom_sf"/>
</dbReference>
<reference evidence="1 2" key="1">
    <citation type="submission" date="2015-04" db="EMBL/GenBank/DDBJ databases">
        <title>Complete genome sequence of Schizopora paradoxa KUC8140, a cosmopolitan wood degrader in East Asia.</title>
        <authorList>
            <consortium name="DOE Joint Genome Institute"/>
            <person name="Min B."/>
            <person name="Park H."/>
            <person name="Jang Y."/>
            <person name="Kim J.-J."/>
            <person name="Kim K.H."/>
            <person name="Pangilinan J."/>
            <person name="Lipzen A."/>
            <person name="Riley R."/>
            <person name="Grigoriev I.V."/>
            <person name="Spatafora J.W."/>
            <person name="Choi I.-G."/>
        </authorList>
    </citation>
    <scope>NUCLEOTIDE SEQUENCE [LARGE SCALE GENOMIC DNA]</scope>
    <source>
        <strain evidence="1 2">KUC8140</strain>
    </source>
</reference>
<evidence type="ECO:0000313" key="1">
    <source>
        <dbReference type="EMBL" id="KLO17465.1"/>
    </source>
</evidence>
<dbReference type="Proteomes" id="UP000053477">
    <property type="component" value="Unassembled WGS sequence"/>
</dbReference>
<organism evidence="1 2">
    <name type="scientific">Schizopora paradoxa</name>
    <dbReference type="NCBI Taxonomy" id="27342"/>
    <lineage>
        <taxon>Eukaryota</taxon>
        <taxon>Fungi</taxon>
        <taxon>Dikarya</taxon>
        <taxon>Basidiomycota</taxon>
        <taxon>Agaricomycotina</taxon>
        <taxon>Agaricomycetes</taxon>
        <taxon>Hymenochaetales</taxon>
        <taxon>Schizoporaceae</taxon>
        <taxon>Schizopora</taxon>
    </lineage>
</organism>
<dbReference type="OrthoDB" id="3252786at2759"/>
<sequence length="412" mass="46998">MEEGFSNEPWMIPPLSFSLVCRSWRALVLSRPKLWSEMLVDLRFEPDENYRGPPIPQILKKWLNLSNPATLWIRLFLKGDGRGYITESILPLFLSECHRWGFAFVDVAPGWSTGIPPFEPTAFTVPCFPPLTHLSLTVQGVSAQTGYADLSQYVSENGSHLESLKVGRGASVRLPQSRDALQLPRLLSLYFQSSDEGGNLEDIRTILCASPNLEGMDLYLFTVNYILDLLICPCLLQLKLYIQRSFRETEITENSAFLEPLRIQDFLARSSSGRTPPLEHLTLEWFGYNATAFPNHAFALKRLLVFLKNLKTLKLHDNALNRAVIELLHFRNGVIDGTQPCPLVSEMELTYEAMNRCGFSELMVEDLIVNRWKAGHLRKASLRFSTPHLTHLGLKERERIKQCIQEGLVFEY</sequence>
<evidence type="ECO:0008006" key="3">
    <source>
        <dbReference type="Google" id="ProtNLM"/>
    </source>
</evidence>
<name>A0A0H2RZG4_9AGAM</name>
<gene>
    <name evidence="1" type="ORF">SCHPADRAFT_162814</name>
</gene>
<dbReference type="Gene3D" id="3.80.10.10">
    <property type="entry name" value="Ribonuclease Inhibitor"/>
    <property type="match status" value="1"/>
</dbReference>
<dbReference type="InParanoid" id="A0A0H2RZG4"/>
<evidence type="ECO:0000313" key="2">
    <source>
        <dbReference type="Proteomes" id="UP000053477"/>
    </source>
</evidence>
<protein>
    <recommendedName>
        <fullName evidence="3">F-box domain-containing protein</fullName>
    </recommendedName>
</protein>
<dbReference type="SUPFAM" id="SSF52047">
    <property type="entry name" value="RNI-like"/>
    <property type="match status" value="1"/>
</dbReference>